<accession>A0ABU3R278</accession>
<dbReference type="Gene3D" id="3.40.50.150">
    <property type="entry name" value="Vaccinia Virus protein VP39"/>
    <property type="match status" value="1"/>
</dbReference>
<comment type="caution">
    <text evidence="1">The sequence shown here is derived from an EMBL/GenBank/DDBJ whole genome shotgun (WGS) entry which is preliminary data.</text>
</comment>
<evidence type="ECO:0000313" key="1">
    <source>
        <dbReference type="EMBL" id="MDU0113779.1"/>
    </source>
</evidence>
<evidence type="ECO:0008006" key="3">
    <source>
        <dbReference type="Google" id="ProtNLM"/>
    </source>
</evidence>
<name>A0ABU3R278_9GAMM</name>
<proteinExistence type="predicted"/>
<dbReference type="SUPFAM" id="SSF53335">
    <property type="entry name" value="S-adenosyl-L-methionine-dependent methyltransferases"/>
    <property type="match status" value="1"/>
</dbReference>
<gene>
    <name evidence="1" type="ORF">RT723_12380</name>
</gene>
<protein>
    <recommendedName>
        <fullName evidence="3">Methyltransferase type 11 domain-containing protein</fullName>
    </recommendedName>
</protein>
<dbReference type="Proteomes" id="UP001257914">
    <property type="component" value="Unassembled WGS sequence"/>
</dbReference>
<organism evidence="1 2">
    <name type="scientific">Psychrosphaera aquimarina</name>
    <dbReference type="NCBI Taxonomy" id="2044854"/>
    <lineage>
        <taxon>Bacteria</taxon>
        <taxon>Pseudomonadati</taxon>
        <taxon>Pseudomonadota</taxon>
        <taxon>Gammaproteobacteria</taxon>
        <taxon>Alteromonadales</taxon>
        <taxon>Pseudoalteromonadaceae</taxon>
        <taxon>Psychrosphaera</taxon>
    </lineage>
</organism>
<dbReference type="InterPro" id="IPR029063">
    <property type="entry name" value="SAM-dependent_MTases_sf"/>
</dbReference>
<evidence type="ECO:0000313" key="2">
    <source>
        <dbReference type="Proteomes" id="UP001257914"/>
    </source>
</evidence>
<dbReference type="EMBL" id="JAWCUA010000010">
    <property type="protein sequence ID" value="MDU0113779.1"/>
    <property type="molecule type" value="Genomic_DNA"/>
</dbReference>
<sequence length="113" mass="12636">MHTENSVDMVLTFRNVHNWYIGSGVETAFTGFYKALKKGGVLGVVEHRMPESLDQVENKNSGYMKQSYVVAAAKKAGFKLVATSEINANAKRHSSTSKRRLDITAKFTLGRRR</sequence>
<keyword evidence="2" id="KW-1185">Reference proteome</keyword>
<dbReference type="RefSeq" id="WP_315947381.1">
    <property type="nucleotide sequence ID" value="NZ_JAWCUA010000010.1"/>
</dbReference>
<reference evidence="1 2" key="1">
    <citation type="submission" date="2023-10" db="EMBL/GenBank/DDBJ databases">
        <title>Psychrosphaera aquimaarina strain SW33 isolated from seawater.</title>
        <authorList>
            <person name="Bayburt H."/>
            <person name="Kim J.M."/>
            <person name="Choi B.J."/>
            <person name="Jeon C.O."/>
        </authorList>
    </citation>
    <scope>NUCLEOTIDE SEQUENCE [LARGE SCALE GENOMIC DNA]</scope>
    <source>
        <strain evidence="1 2">KCTC 52743</strain>
    </source>
</reference>